<dbReference type="PANTHER" id="PTHR11104">
    <property type="entry name" value="AMINOGLYCOSIDE N3-ACETYLTRANSFERASE"/>
    <property type="match status" value="1"/>
</dbReference>
<comment type="catalytic activity">
    <reaction evidence="4">
        <text>a 2-deoxystreptamine antibiotic + acetyl-CoA = an N(3)-acetyl-2-deoxystreptamine antibiotic + CoA + H(+)</text>
        <dbReference type="Rhea" id="RHEA:12665"/>
        <dbReference type="ChEBI" id="CHEBI:15378"/>
        <dbReference type="ChEBI" id="CHEBI:57287"/>
        <dbReference type="ChEBI" id="CHEBI:57288"/>
        <dbReference type="ChEBI" id="CHEBI:57921"/>
        <dbReference type="ChEBI" id="CHEBI:77452"/>
        <dbReference type="EC" id="2.3.1.81"/>
    </reaction>
</comment>
<organism evidence="5 6">
    <name type="scientific">Levilactobacillus spicheri</name>
    <dbReference type="NCBI Taxonomy" id="216463"/>
    <lineage>
        <taxon>Bacteria</taxon>
        <taxon>Bacillati</taxon>
        <taxon>Bacillota</taxon>
        <taxon>Bacilli</taxon>
        <taxon>Lactobacillales</taxon>
        <taxon>Lactobacillaceae</taxon>
        <taxon>Levilactobacillus</taxon>
    </lineage>
</organism>
<dbReference type="Proteomes" id="UP000033491">
    <property type="component" value="Unassembled WGS sequence"/>
</dbReference>
<dbReference type="EMBL" id="JZCR01000015">
    <property type="protein sequence ID" value="KJW12778.1"/>
    <property type="molecule type" value="Genomic_DNA"/>
</dbReference>
<dbReference type="OrthoDB" id="7330654at2"/>
<keyword evidence="4" id="KW-0046">Antibiotic resistance</keyword>
<evidence type="ECO:0000313" key="5">
    <source>
        <dbReference type="EMBL" id="KJW12778.1"/>
    </source>
</evidence>
<dbReference type="GO" id="GO:0046677">
    <property type="term" value="P:response to antibiotic"/>
    <property type="evidence" value="ECO:0007669"/>
    <property type="project" value="UniProtKB-KW"/>
</dbReference>
<evidence type="ECO:0000313" key="6">
    <source>
        <dbReference type="Proteomes" id="UP000033491"/>
    </source>
</evidence>
<dbReference type="InterPro" id="IPR028345">
    <property type="entry name" value="Antibiotic_NAT-like"/>
</dbReference>
<protein>
    <recommendedName>
        <fullName evidence="4">Aminoglycoside N(3)-acetyltransferase</fullName>
        <ecNumber evidence="4">2.3.1.-</ecNumber>
    </recommendedName>
</protein>
<comment type="similarity">
    <text evidence="1 4">Belongs to the antibiotic N-acetyltransferase family.</text>
</comment>
<dbReference type="PATRIC" id="fig|216463.3.peg.454"/>
<name>A0A0F3RS09_9LACO</name>
<dbReference type="Pfam" id="PF02522">
    <property type="entry name" value="Antibiotic_NAT"/>
    <property type="match status" value="1"/>
</dbReference>
<dbReference type="PANTHER" id="PTHR11104:SF0">
    <property type="entry name" value="SPBETA PROPHAGE-DERIVED AMINOGLYCOSIDE N(3')-ACETYLTRANSFERASE-LIKE PROTEIN YOKD"/>
    <property type="match status" value="1"/>
</dbReference>
<keyword evidence="3 4" id="KW-0012">Acyltransferase</keyword>
<dbReference type="SUPFAM" id="SSF110710">
    <property type="entry name" value="TTHA0583/YokD-like"/>
    <property type="match status" value="1"/>
</dbReference>
<comment type="caution">
    <text evidence="5">The sequence shown here is derived from an EMBL/GenBank/DDBJ whole genome shotgun (WGS) entry which is preliminary data.</text>
</comment>
<gene>
    <name evidence="5" type="ORF">VC81_06760</name>
</gene>
<reference evidence="5 6" key="1">
    <citation type="submission" date="2015-03" db="EMBL/GenBank/DDBJ databases">
        <authorList>
            <person name="Zheng J."/>
            <person name="Ganezle M."/>
        </authorList>
    </citation>
    <scope>NUCLEOTIDE SEQUENCE [LARGE SCALE GENOMIC DNA]</scope>
    <source>
        <strain evidence="5 6">LP38</strain>
    </source>
</reference>
<evidence type="ECO:0000256" key="4">
    <source>
        <dbReference type="RuleBase" id="RU365031"/>
    </source>
</evidence>
<dbReference type="GO" id="GO:0046353">
    <property type="term" value="F:aminoglycoside 3-N-acetyltransferase activity"/>
    <property type="evidence" value="ECO:0007669"/>
    <property type="project" value="UniProtKB-EC"/>
</dbReference>
<dbReference type="AlphaFoldDB" id="A0A0F3RS09"/>
<evidence type="ECO:0000256" key="2">
    <source>
        <dbReference type="ARBA" id="ARBA00022679"/>
    </source>
</evidence>
<sequence>MSWTDHPITRVMTPAALQTTLAQLGIQPDDSLIVHTALSHFGFLPGGEASVVRVLKALVPQGNIVMAAQTADWSDPTTWEFPPADAAAAAQIRASMPPFDRDTTPVHFIGKTPEYFRTLPDTRRSNHPLCSMCAWGRDSARIVATPTFDLPFGKQGPLQKLYDLDAKIVQLGTDYESCTALHLADSTIGRPTHAEWAPILKDGRTEWVSYQDVELDPYDDFNELGARYQTAHPTAVRSVPIAGGTVAVQAMRPLIDFARDYYRRKDREVAAQRAAATQN</sequence>
<dbReference type="EC" id="2.3.1.-" evidence="4"/>
<dbReference type="InterPro" id="IPR003679">
    <property type="entry name" value="Amioglycoside_AcTrfase"/>
</dbReference>
<evidence type="ECO:0000256" key="3">
    <source>
        <dbReference type="ARBA" id="ARBA00023315"/>
    </source>
</evidence>
<proteinExistence type="inferred from homology"/>
<keyword evidence="2 4" id="KW-0808">Transferase</keyword>
<accession>A0A0F3RS09</accession>
<dbReference type="RefSeq" id="WP_052957184.1">
    <property type="nucleotide sequence ID" value="NZ_JZCR01000015.1"/>
</dbReference>
<evidence type="ECO:0000256" key="1">
    <source>
        <dbReference type="ARBA" id="ARBA00006383"/>
    </source>
</evidence>